<dbReference type="AlphaFoldDB" id="A0A834WPM8"/>
<dbReference type="Proteomes" id="UP000634136">
    <property type="component" value="Unassembled WGS sequence"/>
</dbReference>
<evidence type="ECO:0000313" key="1">
    <source>
        <dbReference type="EMBL" id="KAF7827031.1"/>
    </source>
</evidence>
<comment type="caution">
    <text evidence="1">The sequence shown here is derived from an EMBL/GenBank/DDBJ whole genome shotgun (WGS) entry which is preliminary data.</text>
</comment>
<sequence>MQSSGAQRSSTVRPLMNITASATTSVAIFLAKAMELTRSRVTLVNILSMFSVISRTASLNSSLFELHLFHFINPEKASPPPSTVALVISIADILTRSLVFSSVIYFSGSSPKAYTSDFCIGTPVDGNHGNNFNLYWSLIKMEKKISLTLLTFEESLIGLYGWCEHFEKSTRKCSIYAGRPYFCRVEADVFKSLYGIGKKQIQQGGLRFQSVFSSDVFTDLITVGFSFNFVSLFNYCYLLLRFYDLETDRDDWKTGLSKGTRRIQKVENDEKLRHPKGQDR</sequence>
<reference evidence="1" key="1">
    <citation type="submission" date="2020-09" db="EMBL/GenBank/DDBJ databases">
        <title>Genome-Enabled Discovery of Anthraquinone Biosynthesis in Senna tora.</title>
        <authorList>
            <person name="Kang S.-H."/>
            <person name="Pandey R.P."/>
            <person name="Lee C.-M."/>
            <person name="Sim J.-S."/>
            <person name="Jeong J.-T."/>
            <person name="Choi B.-S."/>
            <person name="Jung M."/>
            <person name="Ginzburg D."/>
            <person name="Zhao K."/>
            <person name="Won S.Y."/>
            <person name="Oh T.-J."/>
            <person name="Yu Y."/>
            <person name="Kim N.-H."/>
            <person name="Lee O.R."/>
            <person name="Lee T.-H."/>
            <person name="Bashyal P."/>
            <person name="Kim T.-S."/>
            <person name="Lee W.-H."/>
            <person name="Kawkins C."/>
            <person name="Kim C.-K."/>
            <person name="Kim J.S."/>
            <person name="Ahn B.O."/>
            <person name="Rhee S.Y."/>
            <person name="Sohng J.K."/>
        </authorList>
    </citation>
    <scope>NUCLEOTIDE SEQUENCE</scope>
    <source>
        <tissue evidence="1">Leaf</tissue>
    </source>
</reference>
<keyword evidence="1" id="KW-0969">Cilium</keyword>
<dbReference type="Pfam" id="PF03692">
    <property type="entry name" value="CxxCxxCC"/>
    <property type="match status" value="1"/>
</dbReference>
<keyword evidence="2" id="KW-1185">Reference proteome</keyword>
<gene>
    <name evidence="1" type="ORF">G2W53_018195</name>
</gene>
<accession>A0A834WPM8</accession>
<dbReference type="InterPro" id="IPR005358">
    <property type="entry name" value="Puta_zinc/iron-chelating_dom"/>
</dbReference>
<protein>
    <submittedName>
        <fullName evidence="1">Flagellin N-methylase</fullName>
    </submittedName>
</protein>
<dbReference type="PANTHER" id="PTHR36791:SF2">
    <property type="entry name" value="OS03G0363400 PROTEIN"/>
    <property type="match status" value="1"/>
</dbReference>
<dbReference type="GO" id="GO:0008168">
    <property type="term" value="F:methyltransferase activity"/>
    <property type="evidence" value="ECO:0007669"/>
    <property type="project" value="UniProtKB-KW"/>
</dbReference>
<keyword evidence="1" id="KW-0489">Methyltransferase</keyword>
<dbReference type="GO" id="GO:0032259">
    <property type="term" value="P:methylation"/>
    <property type="evidence" value="ECO:0007669"/>
    <property type="project" value="UniProtKB-KW"/>
</dbReference>
<keyword evidence="1" id="KW-0966">Cell projection</keyword>
<dbReference type="PANTHER" id="PTHR36791">
    <property type="entry name" value="OS03G0363400 PROTEIN"/>
    <property type="match status" value="1"/>
</dbReference>
<dbReference type="EMBL" id="JAAIUW010000006">
    <property type="protein sequence ID" value="KAF7827031.1"/>
    <property type="molecule type" value="Genomic_DNA"/>
</dbReference>
<organism evidence="1 2">
    <name type="scientific">Senna tora</name>
    <dbReference type="NCBI Taxonomy" id="362788"/>
    <lineage>
        <taxon>Eukaryota</taxon>
        <taxon>Viridiplantae</taxon>
        <taxon>Streptophyta</taxon>
        <taxon>Embryophyta</taxon>
        <taxon>Tracheophyta</taxon>
        <taxon>Spermatophyta</taxon>
        <taxon>Magnoliopsida</taxon>
        <taxon>eudicotyledons</taxon>
        <taxon>Gunneridae</taxon>
        <taxon>Pentapetalae</taxon>
        <taxon>rosids</taxon>
        <taxon>fabids</taxon>
        <taxon>Fabales</taxon>
        <taxon>Fabaceae</taxon>
        <taxon>Caesalpinioideae</taxon>
        <taxon>Cassia clade</taxon>
        <taxon>Senna</taxon>
    </lineage>
</organism>
<proteinExistence type="predicted"/>
<keyword evidence="1" id="KW-0282">Flagellum</keyword>
<name>A0A834WPM8_9FABA</name>
<evidence type="ECO:0000313" key="2">
    <source>
        <dbReference type="Proteomes" id="UP000634136"/>
    </source>
</evidence>
<keyword evidence="1" id="KW-0808">Transferase</keyword>